<gene>
    <name evidence="1" type="ORF">HPULCUR_005262</name>
</gene>
<proteinExistence type="predicted"/>
<keyword evidence="2" id="KW-1185">Reference proteome</keyword>
<comment type="caution">
    <text evidence="1">The sequence shown here is derived from an EMBL/GenBank/DDBJ whole genome shotgun (WGS) entry which is preliminary data.</text>
</comment>
<dbReference type="EMBL" id="BAABUJ010000014">
    <property type="protein sequence ID" value="GAA5799843.1"/>
    <property type="molecule type" value="Genomic_DNA"/>
</dbReference>
<name>A0ABP9XYL3_9FUNG</name>
<organism evidence="1 2">
    <name type="scientific">Helicostylum pulchrum</name>
    <dbReference type="NCBI Taxonomy" id="562976"/>
    <lineage>
        <taxon>Eukaryota</taxon>
        <taxon>Fungi</taxon>
        <taxon>Fungi incertae sedis</taxon>
        <taxon>Mucoromycota</taxon>
        <taxon>Mucoromycotina</taxon>
        <taxon>Mucoromycetes</taxon>
        <taxon>Mucorales</taxon>
        <taxon>Mucorineae</taxon>
        <taxon>Mucoraceae</taxon>
        <taxon>Helicostylum</taxon>
    </lineage>
</organism>
<evidence type="ECO:0000313" key="2">
    <source>
        <dbReference type="Proteomes" id="UP001476247"/>
    </source>
</evidence>
<accession>A0ABP9XYL3</accession>
<reference evidence="1 2" key="1">
    <citation type="submission" date="2024-04" db="EMBL/GenBank/DDBJ databases">
        <title>genome sequences of Mucor flavus KT1a and Helicostylum pulchrum KT1b strains isolation_sourced from the surface of a dry-aged beef.</title>
        <authorList>
            <person name="Toyotome T."/>
            <person name="Hosono M."/>
            <person name="Torimaru M."/>
            <person name="Fukuda K."/>
            <person name="Mikami N."/>
        </authorList>
    </citation>
    <scope>NUCLEOTIDE SEQUENCE [LARGE SCALE GENOMIC DNA]</scope>
    <source>
        <strain evidence="1 2">KT1b</strain>
    </source>
</reference>
<sequence>METNNFVESWYNQLKTTYLERKKSRRADHLVFILVNDIEPNFISNTMRIQLNIGRMGLEERRRRRRELDAEAINEEMAGLMIKEIDEDENGVTTYEMETFTIDDVTYGINIVVEEMKSCSCPDFFWYGIVFKHMFLLKIFGRNILLLTVTCNMSALVILDASTVPSEEEYVDLVDAKTRISCNGLDIVTSL</sequence>
<dbReference type="Proteomes" id="UP001476247">
    <property type="component" value="Unassembled WGS sequence"/>
</dbReference>
<protein>
    <submittedName>
        <fullName evidence="1">Uncharacterized protein</fullName>
    </submittedName>
</protein>
<evidence type="ECO:0000313" key="1">
    <source>
        <dbReference type="EMBL" id="GAA5799843.1"/>
    </source>
</evidence>